<sequence length="403" mass="43448">MCRGQEGLRDRSGVSPFPAWPYPARLPPHAWGALAGLGGEPQELHPPLPPHLPTPIPLPGLPRQASLGGSGGAAPGWGVPSVPVDVLRTLGMQAGRDSVSITAGICPRRPGTEAPDFAFRVDNSTQLSAPTRQLFPDGSFPEDFSVLATVRARRGGQAFLLSIYDERGVQQLGVEIGLSPVFLYEDQAGRPAPELYPVFRRVNLADGRWHRVALAVEGTNVSLLVDCHLIATLPLERGPQPLVSTEGVTIFGARLLDEEVFEGDVQQLLIVADPEAAHSYCNLYMPDCDQPLLYPLLAPFPEEVSTQTGKAKKLGGPLGASTLPDTPQGCFQASWGELLGAPTPVFLSPLVSHRAARSPRPPRVGRARRERGRASARARARRRGTRSCWSSMRPWCPPSRPAR</sequence>
<dbReference type="AlphaFoldDB" id="A0A8C8ECC9"/>
<name>A0A8C8ECC9_9STRI</name>
<feature type="domain" description="Thrombospondin-like N-terminal" evidence="4">
    <location>
        <begin position="83"/>
        <end position="274"/>
    </location>
</feature>
<dbReference type="Proteomes" id="UP000694552">
    <property type="component" value="Unplaced"/>
</dbReference>
<accession>A0A8C8ECC9</accession>
<proteinExistence type="predicted"/>
<dbReference type="FunFam" id="2.60.120.200:FF:000136">
    <property type="entry name" value="Collagen type V alpha 3 chain"/>
    <property type="match status" value="1"/>
</dbReference>
<feature type="region of interest" description="Disordered" evidence="3">
    <location>
        <begin position="353"/>
        <end position="403"/>
    </location>
</feature>
<evidence type="ECO:0000313" key="6">
    <source>
        <dbReference type="Proteomes" id="UP000694552"/>
    </source>
</evidence>
<keyword evidence="6" id="KW-1185">Reference proteome</keyword>
<keyword evidence="1" id="KW-0732">Signal</keyword>
<evidence type="ECO:0000256" key="3">
    <source>
        <dbReference type="SAM" id="MobiDB-lite"/>
    </source>
</evidence>
<reference evidence="5" key="1">
    <citation type="submission" date="2025-08" db="UniProtKB">
        <authorList>
            <consortium name="Ensembl"/>
        </authorList>
    </citation>
    <scope>IDENTIFICATION</scope>
</reference>
<keyword evidence="2" id="KW-0677">Repeat</keyword>
<dbReference type="Gene3D" id="2.60.120.200">
    <property type="match status" value="1"/>
</dbReference>
<protein>
    <recommendedName>
        <fullName evidence="4">Thrombospondin-like N-terminal domain-containing protein</fullName>
    </recommendedName>
</protein>
<dbReference type="SMART" id="SM00210">
    <property type="entry name" value="TSPN"/>
    <property type="match status" value="1"/>
</dbReference>
<dbReference type="SUPFAM" id="SSF49899">
    <property type="entry name" value="Concanavalin A-like lectins/glucanases"/>
    <property type="match status" value="1"/>
</dbReference>
<dbReference type="InterPro" id="IPR048287">
    <property type="entry name" value="TSPN-like_N"/>
</dbReference>
<evidence type="ECO:0000256" key="2">
    <source>
        <dbReference type="ARBA" id="ARBA00022737"/>
    </source>
</evidence>
<evidence type="ECO:0000259" key="4">
    <source>
        <dbReference type="SMART" id="SM00210"/>
    </source>
</evidence>
<evidence type="ECO:0000256" key="1">
    <source>
        <dbReference type="ARBA" id="ARBA00022729"/>
    </source>
</evidence>
<feature type="compositionally biased region" description="Basic residues" evidence="3">
    <location>
        <begin position="363"/>
        <end position="385"/>
    </location>
</feature>
<dbReference type="InterPro" id="IPR013320">
    <property type="entry name" value="ConA-like_dom_sf"/>
</dbReference>
<organism evidence="5 6">
    <name type="scientific">Otus sunia</name>
    <name type="common">Oriental scops-owl</name>
    <dbReference type="NCBI Taxonomy" id="257818"/>
    <lineage>
        <taxon>Eukaryota</taxon>
        <taxon>Metazoa</taxon>
        <taxon>Chordata</taxon>
        <taxon>Craniata</taxon>
        <taxon>Vertebrata</taxon>
        <taxon>Euteleostomi</taxon>
        <taxon>Archelosauria</taxon>
        <taxon>Archosauria</taxon>
        <taxon>Dinosauria</taxon>
        <taxon>Saurischia</taxon>
        <taxon>Theropoda</taxon>
        <taxon>Coelurosauria</taxon>
        <taxon>Aves</taxon>
        <taxon>Neognathae</taxon>
        <taxon>Neoaves</taxon>
        <taxon>Telluraves</taxon>
        <taxon>Strigiformes</taxon>
        <taxon>Strigidae</taxon>
        <taxon>Otus</taxon>
    </lineage>
</organism>
<reference evidence="5" key="2">
    <citation type="submission" date="2025-09" db="UniProtKB">
        <authorList>
            <consortium name="Ensembl"/>
        </authorList>
    </citation>
    <scope>IDENTIFICATION</scope>
</reference>
<dbReference type="Ensembl" id="ENSOSUT00000017577.1">
    <property type="protein sequence ID" value="ENSOSUP00000017001.1"/>
    <property type="gene ID" value="ENSOSUG00000012096.1"/>
</dbReference>
<evidence type="ECO:0000313" key="5">
    <source>
        <dbReference type="Ensembl" id="ENSOSUP00000017001.1"/>
    </source>
</evidence>